<feature type="chain" id="PRO_5009109096" description="SLH domain-containing protein" evidence="9">
    <location>
        <begin position="26"/>
        <end position="1333"/>
    </location>
</feature>
<dbReference type="Pfam" id="PF22148">
    <property type="entry name" value="Fervidolysin_NPro-like"/>
    <property type="match status" value="1"/>
</dbReference>
<dbReference type="Pfam" id="PF00082">
    <property type="entry name" value="Peptidase_S8"/>
    <property type="match status" value="1"/>
</dbReference>
<dbReference type="CDD" id="cd07477">
    <property type="entry name" value="Peptidases_S8_Subtilisin_subset"/>
    <property type="match status" value="1"/>
</dbReference>
<dbReference type="InterPro" id="IPR018247">
    <property type="entry name" value="EF_Hand_1_Ca_BS"/>
</dbReference>
<name>A0A1D8JJA6_9BACL</name>
<dbReference type="InterPro" id="IPR050131">
    <property type="entry name" value="Peptidase_S8_subtilisin-like"/>
</dbReference>
<dbReference type="InterPro" id="IPR023827">
    <property type="entry name" value="Peptidase_S8_Asp-AS"/>
</dbReference>
<keyword evidence="9" id="KW-0732">Signal</keyword>
<evidence type="ECO:0000256" key="3">
    <source>
        <dbReference type="ARBA" id="ARBA00022723"/>
    </source>
</evidence>
<dbReference type="InterPro" id="IPR001119">
    <property type="entry name" value="SLH_dom"/>
</dbReference>
<evidence type="ECO:0000256" key="5">
    <source>
        <dbReference type="ARBA" id="ARBA00022825"/>
    </source>
</evidence>
<evidence type="ECO:0000256" key="1">
    <source>
        <dbReference type="ARBA" id="ARBA00011073"/>
    </source>
</evidence>
<feature type="domain" description="SLH" evidence="10">
    <location>
        <begin position="1150"/>
        <end position="1217"/>
    </location>
</feature>
<evidence type="ECO:0000313" key="12">
    <source>
        <dbReference type="Proteomes" id="UP000185746"/>
    </source>
</evidence>
<feature type="active site" description="Charge relay system" evidence="6 7">
    <location>
        <position position="357"/>
    </location>
</feature>
<dbReference type="KEGG" id="surl:BI350_15275"/>
<dbReference type="GO" id="GO:0004252">
    <property type="term" value="F:serine-type endopeptidase activity"/>
    <property type="evidence" value="ECO:0007669"/>
    <property type="project" value="UniProtKB-UniRule"/>
</dbReference>
<dbReference type="Pfam" id="PF00395">
    <property type="entry name" value="SLH"/>
    <property type="match status" value="2"/>
</dbReference>
<keyword evidence="12" id="KW-1185">Reference proteome</keyword>
<evidence type="ECO:0000256" key="4">
    <source>
        <dbReference type="ARBA" id="ARBA00022801"/>
    </source>
</evidence>
<keyword evidence="4 7" id="KW-0378">Hydrolase</keyword>
<evidence type="ECO:0000313" key="11">
    <source>
        <dbReference type="EMBL" id="AOV08770.1"/>
    </source>
</evidence>
<dbReference type="Gene3D" id="2.60.120.380">
    <property type="match status" value="2"/>
</dbReference>
<feature type="active site" description="Charge relay system" evidence="6 7">
    <location>
        <position position="167"/>
    </location>
</feature>
<evidence type="ECO:0000256" key="6">
    <source>
        <dbReference type="PIRSR" id="PIRSR615500-1"/>
    </source>
</evidence>
<accession>A0A1D8JJA6</accession>
<protein>
    <recommendedName>
        <fullName evidence="10">SLH domain-containing protein</fullName>
    </recommendedName>
</protein>
<proteinExistence type="inferred from homology"/>
<evidence type="ECO:0000256" key="7">
    <source>
        <dbReference type="PROSITE-ProRule" id="PRU01240"/>
    </source>
</evidence>
<sequence>MKKGFKSILLLMLAVMLLVPSYVQATESVSEEYEIDFNTSENSLKIQSYKKGQQELKEQISTDTLVVKYNKRLPNSVHQRAGMTVVKSIPSLGYDVVKLNKGQKIQTAIRYYANTNDVVSVQPSMKYKKLGGQGDPKKNNMYHLSLLNIDQALEHAGNHPVTVAVIDTGIDQNHPELKSQILPPYNAANPAAGQALDIHGTHVAGIIGAAMNNGIGGHGVSPNAKILPIDVFNGEWGASDYVLAEAIMYAIEKDADVINMSLGGYFESSIFKEAVQQAIDAGITVVAAAGNEETDEYSIPASYDGVISVGAIDRNKNLAYFSNYGPSVNLVAPGVDVYSAIFNPLKGSSFMEASGTSMASPVVAGVVALIKSKYPDLLPHEIQALLEHTATDLGEKGYDHTFGHGLVNPVAALTYDLEKLPQRAEQIPENQMLKKAEVLPDTGKHEATGTFTKPGEVHYYQTPIKKGEKLQTILSGSQLYDYQYEITYFPKRGKSHEPILINDAKAGGIEGYLFEAEADGTLLIKVRDANGNYSLNGRSEYTFTAEKLSELILDDLSTDNMIPIKLPYQSSLDNEGPFTLLSEEQDVADYDYFTFSVQEEQLVSIHLAALPGVDTSLAVYDAESFNQEIDFEEEIDFGVGGDWIALASKNGIGGAERLFFEALPGIEYVLEVAGEPQFGDFDIWDFLLGFFDDEEAEIGRSSLPYELTIEKVILPPDEDGLPNDDFLGDFDEDWFYEEEEEGEDSKEEEEEERMFEEFEVDKLLEHAVPFKVGAKRQGYFQFEEDEDYYQFEPNEDAIYEVNVEQGENQSPYVTVYEYDEATHDLLPVLDLYSFFDEKAALKGAVALQANKTYVLQILNFEGISIDPYTFLVKRIKDVPVAKSDNKSKPKFAQEMKRGEVYEDYFIYGHEQYYYYKNEDASQIFTVHALPKKLTNEKQSQLPAALNNELVVGMAIIEDTNGNKKIDEDEYNKFLQFYPNTLDPSFAVNGSFKAKQDVGYFIVLVNFSEGLSLQQLSLQLHDTNRVDEDHDSIVKNNIPSKPLSLEVEKDQLVGKGYFNTGIPFGDKDYYIFQVENKGKATLTLKAGPGLDGIMKVYNEKGVLVGNFDYYGAGDDEIGTLTVSEGKYYVEVSEAVNTPSVTPYDLSISIKPDPSFIDVNKNNSHYEGIMYWTQKGVINGYTKENGSKEFKPGLTISRAHTAVLFTRALNLPVPKDVPTVLNNFTDVNANHVYANEIAATYQSNIFVGNNKLFNGNDSLTREQMATILVRAYGLVDNGKKVAVDLSNVSPSHRENVKILIQHDITTETVDFRPKDYVTRGQFSTFLYRTEQAKKK</sequence>
<dbReference type="Proteomes" id="UP000185746">
    <property type="component" value="Chromosome"/>
</dbReference>
<dbReference type="InterPro" id="IPR054399">
    <property type="entry name" value="Fervidolysin-like_N_prodom"/>
</dbReference>
<keyword evidence="3" id="KW-0479">Metal-binding</keyword>
<dbReference type="PRINTS" id="PR00723">
    <property type="entry name" value="SUBTILISIN"/>
</dbReference>
<evidence type="ECO:0000256" key="2">
    <source>
        <dbReference type="ARBA" id="ARBA00022670"/>
    </source>
</evidence>
<dbReference type="Gene3D" id="3.40.50.200">
    <property type="entry name" value="Peptidase S8/S53 domain"/>
    <property type="match status" value="1"/>
</dbReference>
<dbReference type="GO" id="GO:0046872">
    <property type="term" value="F:metal ion binding"/>
    <property type="evidence" value="ECO:0007669"/>
    <property type="project" value="UniProtKB-KW"/>
</dbReference>
<reference evidence="11 12" key="1">
    <citation type="submission" date="2016-09" db="EMBL/GenBank/DDBJ databases">
        <title>Complete genome sequence of the Lysinibacillus sphaericus LMG 22257, a specie of Bacillus with ureolytic activity that can effectively biodeposit calcium carbonate.</title>
        <authorList>
            <person name="Yan W."/>
        </authorList>
    </citation>
    <scope>NUCLEOTIDE SEQUENCE [LARGE SCALE GENOMIC DNA]</scope>
    <source>
        <strain evidence="11 12">LMG 22257</strain>
    </source>
</reference>
<dbReference type="PANTHER" id="PTHR43806">
    <property type="entry name" value="PEPTIDASE S8"/>
    <property type="match status" value="1"/>
</dbReference>
<dbReference type="PROSITE" id="PS00138">
    <property type="entry name" value="SUBTILASE_SER"/>
    <property type="match status" value="1"/>
</dbReference>
<dbReference type="PANTHER" id="PTHR43806:SF11">
    <property type="entry name" value="CEREVISIN-RELATED"/>
    <property type="match status" value="1"/>
</dbReference>
<dbReference type="InterPro" id="IPR015500">
    <property type="entry name" value="Peptidase_S8_subtilisin-rel"/>
</dbReference>
<dbReference type="InterPro" id="IPR022398">
    <property type="entry name" value="Peptidase_S8_His-AS"/>
</dbReference>
<dbReference type="InterPro" id="IPR023828">
    <property type="entry name" value="Peptidase_S8_Ser-AS"/>
</dbReference>
<dbReference type="PROSITE" id="PS51892">
    <property type="entry name" value="SUBTILASE"/>
    <property type="match status" value="1"/>
</dbReference>
<dbReference type="InterPro" id="IPR036852">
    <property type="entry name" value="Peptidase_S8/S53_dom_sf"/>
</dbReference>
<feature type="active site" description="Charge relay system" evidence="6 7">
    <location>
        <position position="199"/>
    </location>
</feature>
<keyword evidence="2 7" id="KW-0645">Protease</keyword>
<evidence type="ECO:0000259" key="10">
    <source>
        <dbReference type="PROSITE" id="PS51272"/>
    </source>
</evidence>
<evidence type="ECO:0000256" key="8">
    <source>
        <dbReference type="RuleBase" id="RU003355"/>
    </source>
</evidence>
<feature type="signal peptide" evidence="9">
    <location>
        <begin position="1"/>
        <end position="25"/>
    </location>
</feature>
<dbReference type="EMBL" id="CP017560">
    <property type="protein sequence ID" value="AOV08770.1"/>
    <property type="molecule type" value="Genomic_DNA"/>
</dbReference>
<feature type="domain" description="SLH" evidence="10">
    <location>
        <begin position="1218"/>
        <end position="1280"/>
    </location>
</feature>
<evidence type="ECO:0000256" key="9">
    <source>
        <dbReference type="SAM" id="SignalP"/>
    </source>
</evidence>
<keyword evidence="5 7" id="KW-0720">Serine protease</keyword>
<dbReference type="GO" id="GO:0006508">
    <property type="term" value="P:proteolysis"/>
    <property type="evidence" value="ECO:0007669"/>
    <property type="project" value="UniProtKB-KW"/>
</dbReference>
<dbReference type="SUPFAM" id="SSF89260">
    <property type="entry name" value="Collagen-binding domain"/>
    <property type="match status" value="1"/>
</dbReference>
<dbReference type="InterPro" id="IPR034202">
    <property type="entry name" value="Subtilisin_Carlsberg-like"/>
</dbReference>
<dbReference type="PROSITE" id="PS00137">
    <property type="entry name" value="SUBTILASE_HIS"/>
    <property type="match status" value="1"/>
</dbReference>
<organism evidence="11 12">
    <name type="scientific">Sporosarcina ureilytica</name>
    <dbReference type="NCBI Taxonomy" id="298596"/>
    <lineage>
        <taxon>Bacteria</taxon>
        <taxon>Bacillati</taxon>
        <taxon>Bacillota</taxon>
        <taxon>Bacilli</taxon>
        <taxon>Bacillales</taxon>
        <taxon>Caryophanaceae</taxon>
        <taxon>Sporosarcina</taxon>
    </lineage>
</organism>
<dbReference type="PROSITE" id="PS00136">
    <property type="entry name" value="SUBTILASE_ASP"/>
    <property type="match status" value="1"/>
</dbReference>
<dbReference type="PROSITE" id="PS51272">
    <property type="entry name" value="SLH"/>
    <property type="match status" value="2"/>
</dbReference>
<dbReference type="SUPFAM" id="SSF52743">
    <property type="entry name" value="Subtilisin-like"/>
    <property type="match status" value="1"/>
</dbReference>
<gene>
    <name evidence="11" type="ORF">BI350_15275</name>
</gene>
<dbReference type="PROSITE" id="PS00018">
    <property type="entry name" value="EF_HAND_1"/>
    <property type="match status" value="1"/>
</dbReference>
<dbReference type="RefSeq" id="WP_075528933.1">
    <property type="nucleotide sequence ID" value="NZ_CP017560.1"/>
</dbReference>
<comment type="similarity">
    <text evidence="1 7 8">Belongs to the peptidase S8 family.</text>
</comment>
<dbReference type="InterPro" id="IPR000209">
    <property type="entry name" value="Peptidase_S8/S53_dom"/>
</dbReference>